<gene>
    <name evidence="1" type="ORF">DSO57_1020112</name>
</gene>
<organism evidence="1 2">
    <name type="scientific">Entomophthora muscae</name>
    <dbReference type="NCBI Taxonomy" id="34485"/>
    <lineage>
        <taxon>Eukaryota</taxon>
        <taxon>Fungi</taxon>
        <taxon>Fungi incertae sedis</taxon>
        <taxon>Zoopagomycota</taxon>
        <taxon>Entomophthoromycotina</taxon>
        <taxon>Entomophthoromycetes</taxon>
        <taxon>Entomophthorales</taxon>
        <taxon>Entomophthoraceae</taxon>
        <taxon>Entomophthora</taxon>
    </lineage>
</organism>
<dbReference type="Proteomes" id="UP001165960">
    <property type="component" value="Unassembled WGS sequence"/>
</dbReference>
<accession>A0ACC2SSR2</accession>
<evidence type="ECO:0000313" key="2">
    <source>
        <dbReference type="Proteomes" id="UP001165960"/>
    </source>
</evidence>
<name>A0ACC2SSR2_9FUNG</name>
<proteinExistence type="predicted"/>
<protein>
    <submittedName>
        <fullName evidence="1">Uncharacterized protein</fullName>
    </submittedName>
</protein>
<reference evidence="1" key="1">
    <citation type="submission" date="2022-04" db="EMBL/GenBank/DDBJ databases">
        <title>Genome of the entomopathogenic fungus Entomophthora muscae.</title>
        <authorList>
            <person name="Elya C."/>
            <person name="Lovett B.R."/>
            <person name="Lee E."/>
            <person name="Macias A.M."/>
            <person name="Hajek A.E."/>
            <person name="De Bivort B.L."/>
            <person name="Kasson M.T."/>
            <person name="De Fine Licht H.H."/>
            <person name="Stajich J.E."/>
        </authorList>
    </citation>
    <scope>NUCLEOTIDE SEQUENCE</scope>
    <source>
        <strain evidence="1">Berkeley</strain>
    </source>
</reference>
<comment type="caution">
    <text evidence="1">The sequence shown here is derived from an EMBL/GenBank/DDBJ whole genome shotgun (WGS) entry which is preliminary data.</text>
</comment>
<keyword evidence="2" id="KW-1185">Reference proteome</keyword>
<dbReference type="EMBL" id="QTSX02004353">
    <property type="protein sequence ID" value="KAJ9065388.1"/>
    <property type="molecule type" value="Genomic_DNA"/>
</dbReference>
<evidence type="ECO:0000313" key="1">
    <source>
        <dbReference type="EMBL" id="KAJ9065388.1"/>
    </source>
</evidence>
<sequence>MHPDTRSAEDFLQAKFFPEEAAEWYDTGATAAEATIFKQGGWNPATVTNWLQTNNLKYSDINKFIHTTISPALTVEWKKLGFSATEALQWAAIEIQVDLTRKLREMKVHLTKLAPPPNNLNNLSYSNRVKKDWKLNSTRRALSPLKRLSENT</sequence>